<dbReference type="EMBL" id="JAPFQI010000002">
    <property type="protein sequence ID" value="MCW8085083.1"/>
    <property type="molecule type" value="Genomic_DNA"/>
</dbReference>
<sequence length="316" mass="33745">MLANEGPRITADAITERPLGGVETAFALLAEAFERRGHELTLHFEGEATSMPARADLVVAARVPRLFRVLPRGRRVLWLHNPAGYLRKPRHLWPLLLARPVLATLGPHHAATVPPWLPGRRVSIPLALAPPFDAPAPERAPPPPVAVFTSSPLRGLAELATLWPRIGIGEFRAYSGAATYGGDSRLAARSAPALEAAREAGLRVLPPLPRPALREALLAARVMLYPGDAGETFCLALAEAQAMGLPCVVMDRGAVAERVVDGVSGVVARDAEGFVAAARRLLSDDTAWLAIHRAALRRGPGPSWDEVASRFEALAA</sequence>
<gene>
    <name evidence="1" type="ORF">OF850_05540</name>
</gene>
<dbReference type="Pfam" id="PF13692">
    <property type="entry name" value="Glyco_trans_1_4"/>
    <property type="match status" value="1"/>
</dbReference>
<dbReference type="Proteomes" id="UP001526430">
    <property type="component" value="Unassembled WGS sequence"/>
</dbReference>
<dbReference type="Gene3D" id="3.40.50.2000">
    <property type="entry name" value="Glycogen Phosphorylase B"/>
    <property type="match status" value="1"/>
</dbReference>
<reference evidence="1 2" key="1">
    <citation type="submission" date="2022-10" db="EMBL/GenBank/DDBJ databases">
        <title>Roseococcus glaciei nov., sp. nov., isolated from glacier.</title>
        <authorList>
            <person name="Liu Q."/>
            <person name="Xin Y.-H."/>
        </authorList>
    </citation>
    <scope>NUCLEOTIDE SEQUENCE [LARGE SCALE GENOMIC DNA]</scope>
    <source>
        <strain evidence="1 2">MDT2-1-1</strain>
    </source>
</reference>
<dbReference type="PANTHER" id="PTHR45947:SF3">
    <property type="entry name" value="SULFOQUINOVOSYL TRANSFERASE SQD2"/>
    <property type="match status" value="1"/>
</dbReference>
<dbReference type="RefSeq" id="WP_301589188.1">
    <property type="nucleotide sequence ID" value="NZ_JAPFQI010000002.1"/>
</dbReference>
<protein>
    <submittedName>
        <fullName evidence="1">Glycosyltransferase</fullName>
    </submittedName>
</protein>
<keyword evidence="2" id="KW-1185">Reference proteome</keyword>
<dbReference type="InterPro" id="IPR050194">
    <property type="entry name" value="Glycosyltransferase_grp1"/>
</dbReference>
<evidence type="ECO:0000313" key="1">
    <source>
        <dbReference type="EMBL" id="MCW8085083.1"/>
    </source>
</evidence>
<evidence type="ECO:0000313" key="2">
    <source>
        <dbReference type="Proteomes" id="UP001526430"/>
    </source>
</evidence>
<proteinExistence type="predicted"/>
<name>A0ABT3NSE9_9PROT</name>
<organism evidence="1 2">
    <name type="scientific">Sabulicella glaciei</name>
    <dbReference type="NCBI Taxonomy" id="2984948"/>
    <lineage>
        <taxon>Bacteria</taxon>
        <taxon>Pseudomonadati</taxon>
        <taxon>Pseudomonadota</taxon>
        <taxon>Alphaproteobacteria</taxon>
        <taxon>Acetobacterales</taxon>
        <taxon>Acetobacteraceae</taxon>
        <taxon>Sabulicella</taxon>
    </lineage>
</organism>
<dbReference type="PANTHER" id="PTHR45947">
    <property type="entry name" value="SULFOQUINOVOSYL TRANSFERASE SQD2"/>
    <property type="match status" value="1"/>
</dbReference>
<comment type="caution">
    <text evidence="1">The sequence shown here is derived from an EMBL/GenBank/DDBJ whole genome shotgun (WGS) entry which is preliminary data.</text>
</comment>
<dbReference type="SUPFAM" id="SSF53756">
    <property type="entry name" value="UDP-Glycosyltransferase/glycogen phosphorylase"/>
    <property type="match status" value="1"/>
</dbReference>
<accession>A0ABT3NSE9</accession>